<dbReference type="KEGG" id="halx:M0R89_05425"/>
<dbReference type="EMBL" id="CP096659">
    <property type="protein sequence ID" value="UPV75507.1"/>
    <property type="molecule type" value="Genomic_DNA"/>
</dbReference>
<protein>
    <submittedName>
        <fullName evidence="2">Uncharacterized protein</fullName>
    </submittedName>
</protein>
<accession>A0A8U0HX60</accession>
<dbReference type="Proteomes" id="UP000830729">
    <property type="component" value="Chromosome"/>
</dbReference>
<feature type="region of interest" description="Disordered" evidence="1">
    <location>
        <begin position="321"/>
        <end position="344"/>
    </location>
</feature>
<proteinExistence type="predicted"/>
<reference evidence="2 3" key="1">
    <citation type="submission" date="2022-04" db="EMBL/GenBank/DDBJ databases">
        <title>Diverse halophilic archaea isolated from saline environments.</title>
        <authorList>
            <person name="Cui H.-L."/>
        </authorList>
    </citation>
    <scope>NUCLEOTIDE SEQUENCE [LARGE SCALE GENOMIC DNA]</scope>
    <source>
        <strain evidence="2 3">XZYJT49</strain>
    </source>
</reference>
<keyword evidence="3" id="KW-1185">Reference proteome</keyword>
<sequence length="430" mass="45136">MKRRQFGAMLATATFSLGGVSSVAADASAQETEPLQIEDVSVDLGEATASVGRATFRYQNGTMRLQLNDWSMETGSKSLSIARTRVDVSDVSAETYATVRAAMVEAYEGQSLSPLLSALAEADVDPASGLQVTLGPVRSDGSLLANKVVATGTVGSVVPSGTRDLLAGGASLSALASLGASEWSELTIKRRNATLTASDVTMQLEGTTFAISSPSGTAKVSGRTFEFSDLMLNIMPPETIPAPHIEFLSQVRQLGAEGNLTLSAIKSAAADAGVTAANTLEALRSAQFELSFAEVTEGGEAVVSDFQTSGTLAELMQAVRQRTGMESQQDQAEDDQAEDDQAQDGQLTKQAIVSSPNTDQQMNYVFEVTGDLEELEPNEDGGAAVDQVSRTGDRVRVEGTVGEGDDRFAFSGDLIEVEVPSGVQIEVTQR</sequence>
<feature type="compositionally biased region" description="Acidic residues" evidence="1">
    <location>
        <begin position="331"/>
        <end position="342"/>
    </location>
</feature>
<name>A0A8U0HX60_9EURY</name>
<evidence type="ECO:0000313" key="3">
    <source>
        <dbReference type="Proteomes" id="UP000830729"/>
    </source>
</evidence>
<gene>
    <name evidence="2" type="ORF">M0R89_05425</name>
</gene>
<dbReference type="RefSeq" id="WP_248651547.1">
    <property type="nucleotide sequence ID" value="NZ_CP096659.1"/>
</dbReference>
<dbReference type="AlphaFoldDB" id="A0A8U0HX60"/>
<organism evidence="2 3">
    <name type="scientific">Halorussus limi</name>
    <dbReference type="NCBI Taxonomy" id="2938695"/>
    <lineage>
        <taxon>Archaea</taxon>
        <taxon>Methanobacteriati</taxon>
        <taxon>Methanobacteriota</taxon>
        <taxon>Stenosarchaea group</taxon>
        <taxon>Halobacteria</taxon>
        <taxon>Halobacteriales</taxon>
        <taxon>Haladaptataceae</taxon>
        <taxon>Halorussus</taxon>
    </lineage>
</organism>
<dbReference type="GeneID" id="72184618"/>
<evidence type="ECO:0000313" key="2">
    <source>
        <dbReference type="EMBL" id="UPV75507.1"/>
    </source>
</evidence>
<evidence type="ECO:0000256" key="1">
    <source>
        <dbReference type="SAM" id="MobiDB-lite"/>
    </source>
</evidence>